<dbReference type="Pfam" id="PF01231">
    <property type="entry name" value="IDO"/>
    <property type="match status" value="1"/>
</dbReference>
<evidence type="ECO:0000313" key="4">
    <source>
        <dbReference type="Proteomes" id="UP000264071"/>
    </source>
</evidence>
<evidence type="ECO:0000256" key="2">
    <source>
        <dbReference type="ARBA" id="ARBA00023004"/>
    </source>
</evidence>
<dbReference type="GO" id="GO:0019441">
    <property type="term" value="P:L-tryptophan catabolic process to kynurenine"/>
    <property type="evidence" value="ECO:0007669"/>
    <property type="project" value="InterPro"/>
</dbReference>
<evidence type="ECO:0000313" key="3">
    <source>
        <dbReference type="EMBL" id="HCT57670.1"/>
    </source>
</evidence>
<dbReference type="GO" id="GO:0033754">
    <property type="term" value="F:indoleamine 2,3-dioxygenase activity"/>
    <property type="evidence" value="ECO:0007669"/>
    <property type="project" value="TreeGrafter"/>
</dbReference>
<keyword evidence="1" id="KW-0479">Metal-binding</keyword>
<evidence type="ECO:0000256" key="1">
    <source>
        <dbReference type="ARBA" id="ARBA00022723"/>
    </source>
</evidence>
<reference evidence="3 4" key="1">
    <citation type="journal article" date="2018" name="Nat. Biotechnol.">
        <title>A standardized bacterial taxonomy based on genome phylogeny substantially revises the tree of life.</title>
        <authorList>
            <person name="Parks D.H."/>
            <person name="Chuvochina M."/>
            <person name="Waite D.W."/>
            <person name="Rinke C."/>
            <person name="Skarshewski A."/>
            <person name="Chaumeil P.A."/>
            <person name="Hugenholtz P."/>
        </authorList>
    </citation>
    <scope>NUCLEOTIDE SEQUENCE [LARGE SCALE GENOMIC DNA]</scope>
    <source>
        <strain evidence="3">UBA8844</strain>
    </source>
</reference>
<accession>A0A3D4V969</accession>
<comment type="caution">
    <text evidence="3">The sequence shown here is derived from an EMBL/GenBank/DDBJ whole genome shotgun (WGS) entry which is preliminary data.</text>
</comment>
<evidence type="ECO:0008006" key="5">
    <source>
        <dbReference type="Google" id="ProtNLM"/>
    </source>
</evidence>
<dbReference type="OMA" id="SNKIMEP"/>
<dbReference type="PANTHER" id="PTHR28657:SF5">
    <property type="entry name" value="INDOLEAMINE 2,3-DIOXYGENASE"/>
    <property type="match status" value="1"/>
</dbReference>
<dbReference type="Proteomes" id="UP000264071">
    <property type="component" value="Unassembled WGS sequence"/>
</dbReference>
<sequence>MALSDYQVNPRTGFVSPVPLPNALPPAFAVWDQVVPELSALIRARRVRALMETLPLLDPLVLTTDGDRERALLLLTHFANAYVWGDEQAATRLPRSIAVPLCALAAEMERPPIAHYATTTLTNWRLVDETQPVSVDNARTQIQFLGGVDEDWFFVASMGVELAGAPLIPIAMRAVDCARADDDGGLRDALITFGDLMPQVHAAMEHVRTWCDPSTYYLRVRPFVTGWPAPGIVYEGVSDEPRRYLGGSAGQSALLQLFDAMLGVHHADHPAGAYLRSVRGYMPKPHRALVELVERDSRVRERALSGSAALRDAFNDVVAQIAAFRQAHMKLAHDYIVIPSGPARDLTGTGGTSLDTFLGAAHQATRAARA</sequence>
<dbReference type="InterPro" id="IPR037217">
    <property type="entry name" value="Trp/Indoleamine_2_3_dOase-like"/>
</dbReference>
<dbReference type="EMBL" id="DPIY01000010">
    <property type="protein sequence ID" value="HCT57670.1"/>
    <property type="molecule type" value="Genomic_DNA"/>
</dbReference>
<gene>
    <name evidence="3" type="ORF">DGD08_10765</name>
</gene>
<dbReference type="Gene3D" id="1.20.58.480">
    <property type="match status" value="1"/>
</dbReference>
<dbReference type="GO" id="GO:0046872">
    <property type="term" value="F:metal ion binding"/>
    <property type="evidence" value="ECO:0007669"/>
    <property type="project" value="UniProtKB-KW"/>
</dbReference>
<dbReference type="InterPro" id="IPR000898">
    <property type="entry name" value="Indolamine_dOase"/>
</dbReference>
<dbReference type="GO" id="GO:0005737">
    <property type="term" value="C:cytoplasm"/>
    <property type="evidence" value="ECO:0007669"/>
    <property type="project" value="TreeGrafter"/>
</dbReference>
<dbReference type="GO" id="GO:0020037">
    <property type="term" value="F:heme binding"/>
    <property type="evidence" value="ECO:0007669"/>
    <property type="project" value="InterPro"/>
</dbReference>
<dbReference type="AlphaFoldDB" id="A0A3D4V969"/>
<dbReference type="PANTHER" id="PTHR28657">
    <property type="entry name" value="INDOLEAMINE 2,3-DIOXYGENASE"/>
    <property type="match status" value="1"/>
</dbReference>
<protein>
    <recommendedName>
        <fullName evidence="5">Indoleamine 2,3-dioxygenase</fullName>
    </recommendedName>
</protein>
<proteinExistence type="predicted"/>
<keyword evidence="2" id="KW-0408">Iron</keyword>
<name>A0A3D4V969_9BACT</name>
<organism evidence="3 4">
    <name type="scientific">Gemmatimonas aurantiaca</name>
    <dbReference type="NCBI Taxonomy" id="173480"/>
    <lineage>
        <taxon>Bacteria</taxon>
        <taxon>Pseudomonadati</taxon>
        <taxon>Gemmatimonadota</taxon>
        <taxon>Gemmatimonadia</taxon>
        <taxon>Gemmatimonadales</taxon>
        <taxon>Gemmatimonadaceae</taxon>
        <taxon>Gemmatimonas</taxon>
    </lineage>
</organism>
<dbReference type="SUPFAM" id="SSF140959">
    <property type="entry name" value="Indolic compounds 2,3-dioxygenase-like"/>
    <property type="match status" value="1"/>
</dbReference>